<evidence type="ECO:0000256" key="2">
    <source>
        <dbReference type="SAM" id="Phobius"/>
    </source>
</evidence>
<dbReference type="Pfam" id="PF02861">
    <property type="entry name" value="Clp_N"/>
    <property type="match status" value="1"/>
</dbReference>
<dbReference type="Gene3D" id="1.10.1780.10">
    <property type="entry name" value="Clp, N-terminal domain"/>
    <property type="match status" value="1"/>
</dbReference>
<gene>
    <name evidence="4" type="ORF">VNO77_02259</name>
</gene>
<keyword evidence="2" id="KW-0472">Membrane</keyword>
<evidence type="ECO:0000259" key="3">
    <source>
        <dbReference type="Pfam" id="PF02861"/>
    </source>
</evidence>
<protein>
    <recommendedName>
        <fullName evidence="3">Clp R domain-containing protein</fullName>
    </recommendedName>
</protein>
<feature type="compositionally biased region" description="Polar residues" evidence="1">
    <location>
        <begin position="1"/>
        <end position="17"/>
    </location>
</feature>
<evidence type="ECO:0000313" key="4">
    <source>
        <dbReference type="EMBL" id="KAK7360276.1"/>
    </source>
</evidence>
<dbReference type="EMBL" id="JAYMYQ010000001">
    <property type="protein sequence ID" value="KAK7360276.1"/>
    <property type="molecule type" value="Genomic_DNA"/>
</dbReference>
<dbReference type="SUPFAM" id="SSF81923">
    <property type="entry name" value="Double Clp-N motif"/>
    <property type="match status" value="1"/>
</dbReference>
<dbReference type="InterPro" id="IPR004176">
    <property type="entry name" value="Clp_R_N"/>
</dbReference>
<keyword evidence="2" id="KW-1133">Transmembrane helix</keyword>
<reference evidence="4 5" key="1">
    <citation type="submission" date="2024-01" db="EMBL/GenBank/DDBJ databases">
        <title>The genomes of 5 underutilized Papilionoideae crops provide insights into root nodulation and disease resistanc.</title>
        <authorList>
            <person name="Jiang F."/>
        </authorList>
    </citation>
    <scope>NUCLEOTIDE SEQUENCE [LARGE SCALE GENOMIC DNA]</scope>
    <source>
        <strain evidence="4">LVBAO_FW01</strain>
        <tissue evidence="4">Leaves</tissue>
    </source>
</reference>
<comment type="caution">
    <text evidence="4">The sequence shown here is derived from an EMBL/GenBank/DDBJ whole genome shotgun (WGS) entry which is preliminary data.</text>
</comment>
<name>A0AAN9R5Y4_CANGL</name>
<dbReference type="InterPro" id="IPR036628">
    <property type="entry name" value="Clp_N_dom_sf"/>
</dbReference>
<keyword evidence="5" id="KW-1185">Reference proteome</keyword>
<evidence type="ECO:0000313" key="5">
    <source>
        <dbReference type="Proteomes" id="UP001367508"/>
    </source>
</evidence>
<feature type="transmembrane region" description="Helical" evidence="2">
    <location>
        <begin position="146"/>
        <end position="165"/>
    </location>
</feature>
<organism evidence="4 5">
    <name type="scientific">Canavalia gladiata</name>
    <name type="common">Sword bean</name>
    <name type="synonym">Dolichos gladiatus</name>
    <dbReference type="NCBI Taxonomy" id="3824"/>
    <lineage>
        <taxon>Eukaryota</taxon>
        <taxon>Viridiplantae</taxon>
        <taxon>Streptophyta</taxon>
        <taxon>Embryophyta</taxon>
        <taxon>Tracheophyta</taxon>
        <taxon>Spermatophyta</taxon>
        <taxon>Magnoliopsida</taxon>
        <taxon>eudicotyledons</taxon>
        <taxon>Gunneridae</taxon>
        <taxon>Pentapetalae</taxon>
        <taxon>rosids</taxon>
        <taxon>fabids</taxon>
        <taxon>Fabales</taxon>
        <taxon>Fabaceae</taxon>
        <taxon>Papilionoideae</taxon>
        <taxon>50 kb inversion clade</taxon>
        <taxon>NPAAA clade</taxon>
        <taxon>indigoferoid/millettioid clade</taxon>
        <taxon>Phaseoleae</taxon>
        <taxon>Canavalia</taxon>
    </lineage>
</organism>
<dbReference type="Proteomes" id="UP001367508">
    <property type="component" value="Unassembled WGS sequence"/>
</dbReference>
<evidence type="ECO:0000256" key="1">
    <source>
        <dbReference type="SAM" id="MobiDB-lite"/>
    </source>
</evidence>
<feature type="region of interest" description="Disordered" evidence="1">
    <location>
        <begin position="1"/>
        <end position="36"/>
    </location>
</feature>
<feature type="domain" description="Clp R" evidence="3">
    <location>
        <begin position="35"/>
        <end position="82"/>
    </location>
</feature>
<sequence length="180" mass="19720">MYHNSAPSKRVSFSNSKSDSRPENSRLNQSRGSGSVAVEIPFTPHAKWVLELSLEETHQLGHNYIGSEHLLIGFLREVGGDADNVGATIDLRSNSHKMSTWEEYGTNLTKLEEEVKVNPIMGKTTHKASSQTGLPQCGSLASSSKLQILMILICIAISICPKTNLGSIKLRIMCPKQMVV</sequence>
<accession>A0AAN9R5Y4</accession>
<keyword evidence="2" id="KW-0812">Transmembrane</keyword>
<dbReference type="AlphaFoldDB" id="A0AAN9R5Y4"/>
<proteinExistence type="predicted"/>